<dbReference type="Proteomes" id="UP000631114">
    <property type="component" value="Unassembled WGS sequence"/>
</dbReference>
<dbReference type="EMBL" id="JADFTS010000003">
    <property type="protein sequence ID" value="KAF9612936.1"/>
    <property type="molecule type" value="Genomic_DNA"/>
</dbReference>
<organism evidence="1 2">
    <name type="scientific">Coptis chinensis</name>
    <dbReference type="NCBI Taxonomy" id="261450"/>
    <lineage>
        <taxon>Eukaryota</taxon>
        <taxon>Viridiplantae</taxon>
        <taxon>Streptophyta</taxon>
        <taxon>Embryophyta</taxon>
        <taxon>Tracheophyta</taxon>
        <taxon>Spermatophyta</taxon>
        <taxon>Magnoliopsida</taxon>
        <taxon>Ranunculales</taxon>
        <taxon>Ranunculaceae</taxon>
        <taxon>Coptidoideae</taxon>
        <taxon>Coptis</taxon>
    </lineage>
</organism>
<evidence type="ECO:0000313" key="2">
    <source>
        <dbReference type="Proteomes" id="UP000631114"/>
    </source>
</evidence>
<comment type="caution">
    <text evidence="1">The sequence shown here is derived from an EMBL/GenBank/DDBJ whole genome shotgun (WGS) entry which is preliminary data.</text>
</comment>
<sequence length="146" mass="17062">MKGGNAAVKSFVLNNELTMSTQRKLFETADADRYIIRKRGLNRKIDLVFRRQKKVCTASAWQNIRKRRVGTNWTKLIWNVHIHPRILLLGSSLLSIEKKKIKEELSLLLLPVVDLPMEGRNSELVTLYIYTVQFYFSNLELDQNEN</sequence>
<dbReference type="AlphaFoldDB" id="A0A835I8U0"/>
<name>A0A835I8U0_9MAGN</name>
<accession>A0A835I8U0</accession>
<proteinExistence type="predicted"/>
<evidence type="ECO:0000313" key="1">
    <source>
        <dbReference type="EMBL" id="KAF9612936.1"/>
    </source>
</evidence>
<reference evidence="1 2" key="1">
    <citation type="submission" date="2020-10" db="EMBL/GenBank/DDBJ databases">
        <title>The Coptis chinensis genome and diversification of protoberbering-type alkaloids.</title>
        <authorList>
            <person name="Wang B."/>
            <person name="Shu S."/>
            <person name="Song C."/>
            <person name="Liu Y."/>
        </authorList>
    </citation>
    <scope>NUCLEOTIDE SEQUENCE [LARGE SCALE GENOMIC DNA]</scope>
    <source>
        <strain evidence="1">HL-2020</strain>
        <tissue evidence="1">Leaf</tissue>
    </source>
</reference>
<keyword evidence="2" id="KW-1185">Reference proteome</keyword>
<gene>
    <name evidence="1" type="ORF">IFM89_004352</name>
</gene>
<protein>
    <submittedName>
        <fullName evidence="1">Uncharacterized protein</fullName>
    </submittedName>
</protein>